<evidence type="ECO:0000313" key="5">
    <source>
        <dbReference type="Proteomes" id="UP000241899"/>
    </source>
</evidence>
<feature type="compositionally biased region" description="Basic residues" evidence="2">
    <location>
        <begin position="1"/>
        <end position="11"/>
    </location>
</feature>
<accession>A0A2T4JI43</accession>
<dbReference type="PANTHER" id="PTHR32309:SF13">
    <property type="entry name" value="FERRIC ENTEROBACTIN TRANSPORT PROTEIN FEPE"/>
    <property type="match status" value="1"/>
</dbReference>
<proteinExistence type="predicted"/>
<dbReference type="RefSeq" id="WP_107324962.1">
    <property type="nucleotide sequence ID" value="NZ_NHSP01000081.1"/>
</dbReference>
<dbReference type="InterPro" id="IPR050445">
    <property type="entry name" value="Bact_polysacc_biosynth/exp"/>
</dbReference>
<evidence type="ECO:0000256" key="1">
    <source>
        <dbReference type="SAM" id="Coils"/>
    </source>
</evidence>
<feature type="region of interest" description="Disordered" evidence="2">
    <location>
        <begin position="1"/>
        <end position="62"/>
    </location>
</feature>
<organism evidence="4 5">
    <name type="scientific">Phaeovulum veldkampii DSM 11550</name>
    <dbReference type="NCBI Taxonomy" id="1185920"/>
    <lineage>
        <taxon>Bacteria</taxon>
        <taxon>Pseudomonadati</taxon>
        <taxon>Pseudomonadota</taxon>
        <taxon>Alphaproteobacteria</taxon>
        <taxon>Rhodobacterales</taxon>
        <taxon>Paracoccaceae</taxon>
        <taxon>Phaeovulum</taxon>
    </lineage>
</organism>
<feature type="compositionally biased region" description="Low complexity" evidence="2">
    <location>
        <begin position="42"/>
        <end position="60"/>
    </location>
</feature>
<evidence type="ECO:0000313" key="4">
    <source>
        <dbReference type="EMBL" id="PTE17581.1"/>
    </source>
</evidence>
<reference evidence="4 5" key="1">
    <citation type="submission" date="2018-03" db="EMBL/GenBank/DDBJ databases">
        <title>Rhodobacter veldkampii.</title>
        <authorList>
            <person name="Meyer T.E."/>
            <person name="Miller S."/>
            <person name="Lodha T."/>
            <person name="Gandham S."/>
            <person name="Chintalapati S."/>
            <person name="Chintalapati V.R."/>
        </authorList>
    </citation>
    <scope>NUCLEOTIDE SEQUENCE [LARGE SCALE GENOMIC DNA]</scope>
    <source>
        <strain evidence="4 5">DSM 11550</strain>
    </source>
</reference>
<name>A0A2T4JI43_9RHOB</name>
<feature type="coiled-coil region" evidence="1">
    <location>
        <begin position="339"/>
        <end position="403"/>
    </location>
</feature>
<dbReference type="PANTHER" id="PTHR32309">
    <property type="entry name" value="TYROSINE-PROTEIN KINASE"/>
    <property type="match status" value="1"/>
</dbReference>
<dbReference type="OrthoDB" id="7810642at2"/>
<feature type="transmembrane region" description="Helical" evidence="3">
    <location>
        <begin position="172"/>
        <end position="195"/>
    </location>
</feature>
<dbReference type="Proteomes" id="UP000241899">
    <property type="component" value="Unassembled WGS sequence"/>
</dbReference>
<gene>
    <name evidence="4" type="ORF">C5F46_08655</name>
</gene>
<keyword evidence="5" id="KW-1185">Reference proteome</keyword>
<evidence type="ECO:0000256" key="2">
    <source>
        <dbReference type="SAM" id="MobiDB-lite"/>
    </source>
</evidence>
<keyword evidence="3" id="KW-0472">Membrane</keyword>
<evidence type="ECO:0000256" key="3">
    <source>
        <dbReference type="SAM" id="Phobius"/>
    </source>
</evidence>
<protein>
    <submittedName>
        <fullName evidence="4">Capsule biosynthesis protein</fullName>
    </submittedName>
</protein>
<dbReference type="EMBL" id="PZKF01000016">
    <property type="protein sequence ID" value="PTE17581.1"/>
    <property type="molecule type" value="Genomic_DNA"/>
</dbReference>
<dbReference type="GO" id="GO:0005886">
    <property type="term" value="C:plasma membrane"/>
    <property type="evidence" value="ECO:0007669"/>
    <property type="project" value="TreeGrafter"/>
</dbReference>
<dbReference type="GO" id="GO:0004713">
    <property type="term" value="F:protein tyrosine kinase activity"/>
    <property type="evidence" value="ECO:0007669"/>
    <property type="project" value="TreeGrafter"/>
</dbReference>
<keyword evidence="3" id="KW-1133">Transmembrane helix</keyword>
<keyword evidence="3" id="KW-0812">Transmembrane</keyword>
<dbReference type="Gene3D" id="1.20.120.1490">
    <property type="match status" value="1"/>
</dbReference>
<sequence length="532" mass="58106">MTTGPKAKRFRIRPEAKPGTTPAEAAPEVSPFEPVEDGFGGAPFPTAAAADTDAPTTPGPNSAEEIAAIRAEGLSGRQLRTARRVAQKHGIEASSDFEAVRLLRRRGIDPFQPTGALAALVGAEVGDRVQLPQPLPSGQTLPATADLNPEDRRAREIIAMQRDIAQRRRQRLALLVARLAVFVLLPTLIAGWYYFRTATPLYATNTEFVIQKAEQQGGGLGGLFAGIQLGSSQDSVTVQSYLQSREALLRLDQDLAYKQHFAQDHIDPLRRLDPDASNEKAYKLYRKNVKIGYDPTEGVVRMEVIAADPQMSVAFSKALIGYAEEQVDHLTQRLREDQMEGARQSYAEAEAKVLEAQQKVLALQEQMGILDPASESGLVMQQVSAFETQMQQKRLELQQLLDNPSPNKARVDGVRGDIARLESLIAGLRATLTQSTGGASSLASVTGQLRIAEADLQTRQLMLSQAAQQLETARIEANKQVRYLSMGVRPVAPDEPTYPRAFENTVLAFLIFSGIYLMLSLTAAILREQVSA</sequence>
<comment type="caution">
    <text evidence="4">The sequence shown here is derived from an EMBL/GenBank/DDBJ whole genome shotgun (WGS) entry which is preliminary data.</text>
</comment>
<keyword evidence="1" id="KW-0175">Coiled coil</keyword>
<dbReference type="AlphaFoldDB" id="A0A2T4JI43"/>
<feature type="transmembrane region" description="Helical" evidence="3">
    <location>
        <begin position="506"/>
        <end position="526"/>
    </location>
</feature>